<accession>A0ACB0EV07</accession>
<organism evidence="1 2">
    <name type="scientific">Rangifer tarandus platyrhynchus</name>
    <name type="common">Svalbard reindeer</name>
    <dbReference type="NCBI Taxonomy" id="3082113"/>
    <lineage>
        <taxon>Eukaryota</taxon>
        <taxon>Metazoa</taxon>
        <taxon>Chordata</taxon>
        <taxon>Craniata</taxon>
        <taxon>Vertebrata</taxon>
        <taxon>Euteleostomi</taxon>
        <taxon>Mammalia</taxon>
        <taxon>Eutheria</taxon>
        <taxon>Laurasiatheria</taxon>
        <taxon>Artiodactyla</taxon>
        <taxon>Ruminantia</taxon>
        <taxon>Pecora</taxon>
        <taxon>Cervidae</taxon>
        <taxon>Odocoileinae</taxon>
        <taxon>Rangifer</taxon>
    </lineage>
</organism>
<protein>
    <submittedName>
        <fullName evidence="1">Uncharacterized protein</fullName>
    </submittedName>
</protein>
<dbReference type="EMBL" id="OX596111">
    <property type="protein sequence ID" value="CAI9703979.1"/>
    <property type="molecule type" value="Genomic_DNA"/>
</dbReference>
<evidence type="ECO:0000313" key="1">
    <source>
        <dbReference type="EMBL" id="CAI9703979.1"/>
    </source>
</evidence>
<dbReference type="Proteomes" id="UP001162501">
    <property type="component" value="Chromosome 27"/>
</dbReference>
<evidence type="ECO:0000313" key="2">
    <source>
        <dbReference type="Proteomes" id="UP001162501"/>
    </source>
</evidence>
<gene>
    <name evidence="1" type="ORF">MRATA1EN3_LOCUS15192</name>
</gene>
<name>A0ACB0EV07_RANTA</name>
<proteinExistence type="predicted"/>
<sequence length="108" mass="11122">MGFLLPERRPRGSSQCRLPCLPPRGEGPAFTLECPRSRVPEAVAPATAFPPPASGAASPRLPPRPRLVSTFDPAQYNPAAPREGGAWAPTRGGERGGPGGRGSGAGAR</sequence>
<reference evidence="1" key="1">
    <citation type="submission" date="2023-05" db="EMBL/GenBank/DDBJ databases">
        <authorList>
            <consortium name="ELIXIR-Norway"/>
        </authorList>
    </citation>
    <scope>NUCLEOTIDE SEQUENCE</scope>
</reference>